<dbReference type="Gene3D" id="3.30.420.40">
    <property type="match status" value="4"/>
</dbReference>
<reference evidence="2 3" key="1">
    <citation type="journal article" date="2020" name="ISME J.">
        <title>Uncovering the hidden diversity of litter-decomposition mechanisms in mushroom-forming fungi.</title>
        <authorList>
            <person name="Floudas D."/>
            <person name="Bentzer J."/>
            <person name="Ahren D."/>
            <person name="Johansson T."/>
            <person name="Persson P."/>
            <person name="Tunlid A."/>
        </authorList>
    </citation>
    <scope>NUCLEOTIDE SEQUENCE [LARGE SCALE GENOMIC DNA]</scope>
    <source>
        <strain evidence="2 3">CBS 101986</strain>
    </source>
</reference>
<evidence type="ECO:0000313" key="3">
    <source>
        <dbReference type="Proteomes" id="UP000567179"/>
    </source>
</evidence>
<dbReference type="AlphaFoldDB" id="A0A8H5F3H1"/>
<dbReference type="PANTHER" id="PTHR11937">
    <property type="entry name" value="ACTIN"/>
    <property type="match status" value="1"/>
</dbReference>
<dbReference type="Proteomes" id="UP000567179">
    <property type="component" value="Unassembled WGS sequence"/>
</dbReference>
<accession>A0A8H5F3H1</accession>
<dbReference type="FunFam" id="3.30.420.40:FF:000058">
    <property type="entry name" value="Putative actin-related protein 5"/>
    <property type="match status" value="1"/>
</dbReference>
<dbReference type="SUPFAM" id="SSF53067">
    <property type="entry name" value="Actin-like ATPase domain"/>
    <property type="match status" value="2"/>
</dbReference>
<dbReference type="InterPro" id="IPR020902">
    <property type="entry name" value="Actin/actin-like_CS"/>
</dbReference>
<dbReference type="Gene3D" id="3.90.640.10">
    <property type="entry name" value="Actin, Chain A, domain 4"/>
    <property type="match status" value="1"/>
</dbReference>
<dbReference type="CDD" id="cd13395">
    <property type="entry name" value="ASKHA_NBD_Arp4_ACTL6-like"/>
    <property type="match status" value="1"/>
</dbReference>
<protein>
    <recommendedName>
        <fullName evidence="4">Actin-related protein 4</fullName>
    </recommendedName>
</protein>
<dbReference type="PROSITE" id="PS01132">
    <property type="entry name" value="ACTINS_ACT_LIKE"/>
    <property type="match status" value="1"/>
</dbReference>
<dbReference type="InterPro" id="IPR043129">
    <property type="entry name" value="ATPase_NBD"/>
</dbReference>
<dbReference type="FunFam" id="3.30.420.40:FF:000050">
    <property type="entry name" value="Actin, alpha skeletal muscle"/>
    <property type="match status" value="1"/>
</dbReference>
<dbReference type="InterPro" id="IPR004000">
    <property type="entry name" value="Actin"/>
</dbReference>
<dbReference type="Pfam" id="PF00022">
    <property type="entry name" value="Actin"/>
    <property type="match status" value="1"/>
</dbReference>
<keyword evidence="3" id="KW-1185">Reference proteome</keyword>
<organism evidence="2 3">
    <name type="scientific">Psilocybe cf. subviscida</name>
    <dbReference type="NCBI Taxonomy" id="2480587"/>
    <lineage>
        <taxon>Eukaryota</taxon>
        <taxon>Fungi</taxon>
        <taxon>Dikarya</taxon>
        <taxon>Basidiomycota</taxon>
        <taxon>Agaricomycotina</taxon>
        <taxon>Agaricomycetes</taxon>
        <taxon>Agaricomycetidae</taxon>
        <taxon>Agaricales</taxon>
        <taxon>Agaricineae</taxon>
        <taxon>Strophariaceae</taxon>
        <taxon>Psilocybe</taxon>
    </lineage>
</organism>
<dbReference type="OrthoDB" id="5132116at2759"/>
<dbReference type="EMBL" id="JAACJJ010000028">
    <property type="protein sequence ID" value="KAF5321913.1"/>
    <property type="molecule type" value="Genomic_DNA"/>
</dbReference>
<proteinExistence type="inferred from homology"/>
<evidence type="ECO:0000313" key="2">
    <source>
        <dbReference type="EMBL" id="KAF5321913.1"/>
    </source>
</evidence>
<sequence length="434" mass="47807">MVNYGGDEVSALVLDIGTSSIRAGYAGDDTPKAIIPSYYGYHPATADADVEMAENAENAAPTAKKSFSKLYIGESGPSVWRDGMHIANPLQEGLINNFDPIKPMVEHALTKVMRVNPAEHPILVTEPTWNTPANRERMAEIMFEEFDVPAFYIANTGVLNAFAAGKGSALVIDIGASMASVTPVVDGFVLRKGLSYSALPRLVQAQARRLLTVPKPHRQGIDLLPHQLIGSKMAVEPNTPPQYSIRQDRIPGTTDTWRNWAENREVDEWMQNIAGVLDQGWNDQLAAQRPPRQYEFATGYNTYFGPERFSIGEQYFMHPPGLSSTANNLPKIMTQLIGDALRACDPELRQVLFSNVVLTGGGSLLAGFADRLTNELTRNFPHTKIHAPGNPIERRYGGWLGGSILASLGTFHQLWISKEEWQEHGKAIVGQRCK</sequence>
<evidence type="ECO:0008006" key="4">
    <source>
        <dbReference type="Google" id="ProtNLM"/>
    </source>
</evidence>
<dbReference type="PRINTS" id="PR00190">
    <property type="entry name" value="ACTIN"/>
</dbReference>
<name>A0A8H5F3H1_9AGAR</name>
<comment type="caution">
    <text evidence="2">The sequence shown here is derived from an EMBL/GenBank/DDBJ whole genome shotgun (WGS) entry which is preliminary data.</text>
</comment>
<dbReference type="SMART" id="SM00268">
    <property type="entry name" value="ACTIN"/>
    <property type="match status" value="1"/>
</dbReference>
<comment type="similarity">
    <text evidence="1">Belongs to the actin family.</text>
</comment>
<gene>
    <name evidence="2" type="ORF">D9619_000952</name>
</gene>
<evidence type="ECO:0000256" key="1">
    <source>
        <dbReference type="RuleBase" id="RU000487"/>
    </source>
</evidence>